<name>A0A0F9IDQ2_9ZZZZ</name>
<comment type="caution">
    <text evidence="1">The sequence shown here is derived from an EMBL/GenBank/DDBJ whole genome shotgun (WGS) entry which is preliminary data.</text>
</comment>
<dbReference type="AlphaFoldDB" id="A0A0F9IDQ2"/>
<accession>A0A0F9IDQ2</accession>
<gene>
    <name evidence="1" type="ORF">LCGC14_1953840</name>
</gene>
<protein>
    <submittedName>
        <fullName evidence="1">Uncharacterized protein</fullName>
    </submittedName>
</protein>
<reference evidence="1" key="1">
    <citation type="journal article" date="2015" name="Nature">
        <title>Complex archaea that bridge the gap between prokaryotes and eukaryotes.</title>
        <authorList>
            <person name="Spang A."/>
            <person name="Saw J.H."/>
            <person name="Jorgensen S.L."/>
            <person name="Zaremba-Niedzwiedzka K."/>
            <person name="Martijn J."/>
            <person name="Lind A.E."/>
            <person name="van Eijk R."/>
            <person name="Schleper C."/>
            <person name="Guy L."/>
            <person name="Ettema T.J."/>
        </authorList>
    </citation>
    <scope>NUCLEOTIDE SEQUENCE</scope>
</reference>
<dbReference type="EMBL" id="LAZR01021379">
    <property type="protein sequence ID" value="KKL85532.1"/>
    <property type="molecule type" value="Genomic_DNA"/>
</dbReference>
<evidence type="ECO:0000313" key="1">
    <source>
        <dbReference type="EMBL" id="KKL85532.1"/>
    </source>
</evidence>
<organism evidence="1">
    <name type="scientific">marine sediment metagenome</name>
    <dbReference type="NCBI Taxonomy" id="412755"/>
    <lineage>
        <taxon>unclassified sequences</taxon>
        <taxon>metagenomes</taxon>
        <taxon>ecological metagenomes</taxon>
    </lineage>
</organism>
<feature type="non-terminal residue" evidence="1">
    <location>
        <position position="1"/>
    </location>
</feature>
<proteinExistence type="predicted"/>
<sequence>GTVTQSTVTTLADDGTPTVAASNLFLTGGVTAITDFDDGVVGQTITILAAHSVKITDGAPIILAGGADYDMTDSDTLVLTMFNDQVWNEVSRSVN</sequence>